<feature type="compositionally biased region" description="Basic residues" evidence="1">
    <location>
        <begin position="286"/>
        <end position="296"/>
    </location>
</feature>
<evidence type="ECO:0000256" key="1">
    <source>
        <dbReference type="SAM" id="MobiDB-lite"/>
    </source>
</evidence>
<name>A0AAV9Z3R9_9AGAR</name>
<evidence type="ECO:0000313" key="2">
    <source>
        <dbReference type="EMBL" id="KAK6969705.1"/>
    </source>
</evidence>
<dbReference type="EMBL" id="JAWWNJ010000217">
    <property type="protein sequence ID" value="KAK6969705.1"/>
    <property type="molecule type" value="Genomic_DNA"/>
</dbReference>
<feature type="region of interest" description="Disordered" evidence="1">
    <location>
        <begin position="252"/>
        <end position="299"/>
    </location>
</feature>
<accession>A0AAV9Z3R9</accession>
<dbReference type="AlphaFoldDB" id="A0AAV9Z3R9"/>
<keyword evidence="3" id="KW-1185">Reference proteome</keyword>
<sequence>MSPPILESRGSPDLPPPPHTRQKRVSKRLCSGWSVVGACEVDESIFEEHIARLSRVPLIPSSSEFLLSTSSIKTANPLTAWSSIGHHHLHFTRHDVMTAYREQRIIETPEFTSMKGELGQTYSYPNPTSSTDDSDAFYHEIHRKYERHEKRQRLREQKEISYALYKVRERITQLENMESIDFLHAAASKFAVDAAVNGVATEYRGSCPLSEGKRRQQEMLLSARALEERYQSALVASKVILVQQPCLSVSRTDTLDKEEERVEEDGNEHHLFHVHLSHSRQSPPKERRRPPKKRRKPELPMTVAQITQGYGPAYKQRNPTDDRELIGKAIGRVVRRNVWVSETHLLRTTDAAAPMIRRLPHQVALVLKPQRWSTFDGQIQFFEMP</sequence>
<protein>
    <submittedName>
        <fullName evidence="2">Uncharacterized protein</fullName>
    </submittedName>
</protein>
<reference evidence="2 3" key="1">
    <citation type="journal article" date="2024" name="J Genomics">
        <title>Draft genome sequencing and assembly of Favolaschia claudopus CIRM-BRFM 2984 isolated from oak limbs.</title>
        <authorList>
            <person name="Navarro D."/>
            <person name="Drula E."/>
            <person name="Chaduli D."/>
            <person name="Cazenave R."/>
            <person name="Ahrendt S."/>
            <person name="Wang J."/>
            <person name="Lipzen A."/>
            <person name="Daum C."/>
            <person name="Barry K."/>
            <person name="Grigoriev I.V."/>
            <person name="Favel A."/>
            <person name="Rosso M.N."/>
            <person name="Martin F."/>
        </authorList>
    </citation>
    <scope>NUCLEOTIDE SEQUENCE [LARGE SCALE GENOMIC DNA]</scope>
    <source>
        <strain evidence="2 3">CIRM-BRFM 2984</strain>
    </source>
</reference>
<proteinExistence type="predicted"/>
<gene>
    <name evidence="2" type="ORF">R3P38DRAFT_2814086</name>
</gene>
<organism evidence="2 3">
    <name type="scientific">Favolaschia claudopus</name>
    <dbReference type="NCBI Taxonomy" id="2862362"/>
    <lineage>
        <taxon>Eukaryota</taxon>
        <taxon>Fungi</taxon>
        <taxon>Dikarya</taxon>
        <taxon>Basidiomycota</taxon>
        <taxon>Agaricomycotina</taxon>
        <taxon>Agaricomycetes</taxon>
        <taxon>Agaricomycetidae</taxon>
        <taxon>Agaricales</taxon>
        <taxon>Marasmiineae</taxon>
        <taxon>Mycenaceae</taxon>
        <taxon>Favolaschia</taxon>
    </lineage>
</organism>
<feature type="region of interest" description="Disordered" evidence="1">
    <location>
        <begin position="1"/>
        <end position="23"/>
    </location>
</feature>
<dbReference type="Proteomes" id="UP001362999">
    <property type="component" value="Unassembled WGS sequence"/>
</dbReference>
<evidence type="ECO:0000313" key="3">
    <source>
        <dbReference type="Proteomes" id="UP001362999"/>
    </source>
</evidence>
<comment type="caution">
    <text evidence="2">The sequence shown here is derived from an EMBL/GenBank/DDBJ whole genome shotgun (WGS) entry which is preliminary data.</text>
</comment>